<feature type="domain" description="PNPLA" evidence="4">
    <location>
        <begin position="6"/>
        <end position="188"/>
    </location>
</feature>
<evidence type="ECO:0000313" key="6">
    <source>
        <dbReference type="Proteomes" id="UP000830167"/>
    </source>
</evidence>
<dbReference type="Gene3D" id="3.40.1090.10">
    <property type="entry name" value="Cytosolic phospholipase A2 catalytic domain"/>
    <property type="match status" value="2"/>
</dbReference>
<evidence type="ECO:0000256" key="2">
    <source>
        <dbReference type="ARBA" id="ARBA00022963"/>
    </source>
</evidence>
<sequence length="280" mass="30310">MARIGLALGGGGIVGSAHIGVLSALEEAGIQIDCIAGCSAGAIVAALYAYGYSPKEMMQIVPKISKRYLDYDSSTFLKKLINRNTQVLGLVKGKKLRNLIAELTNGAKIADVKMPIALLGVDLKQARQVIFTAQSLANCREEDTISDIALADAVQASFSIPVLFKPVIYKERVLVDGGLMNNCPIATAKSMGADKVIAVDLIFAEPTSKPFSSLLSILMRTISINLFVQEKQLMRDADLVLRPELHSIGLLDFTKMQTCMEAGYECARQQMKEIKEIIAN</sequence>
<keyword evidence="2" id="KW-0442">Lipid degradation</keyword>
<evidence type="ECO:0000256" key="3">
    <source>
        <dbReference type="ARBA" id="ARBA00023098"/>
    </source>
</evidence>
<dbReference type="InterPro" id="IPR002641">
    <property type="entry name" value="PNPLA_dom"/>
</dbReference>
<dbReference type="PANTHER" id="PTHR14226">
    <property type="entry name" value="NEUROPATHY TARGET ESTERASE/SWISS CHEESE D.MELANOGASTER"/>
    <property type="match status" value="1"/>
</dbReference>
<keyword evidence="1" id="KW-0378">Hydrolase</keyword>
<keyword evidence="6" id="KW-1185">Reference proteome</keyword>
<organism evidence="5 6">
    <name type="scientific">Fodinisporobacter ferrooxydans</name>
    <dbReference type="NCBI Taxonomy" id="2901836"/>
    <lineage>
        <taxon>Bacteria</taxon>
        <taxon>Bacillati</taxon>
        <taxon>Bacillota</taxon>
        <taxon>Bacilli</taxon>
        <taxon>Bacillales</taxon>
        <taxon>Alicyclobacillaceae</taxon>
        <taxon>Fodinisporobacter</taxon>
    </lineage>
</organism>
<protein>
    <submittedName>
        <fullName evidence="5">Patatin-like phospholipase family protein</fullName>
    </submittedName>
</protein>
<proteinExistence type="predicted"/>
<dbReference type="InterPro" id="IPR016035">
    <property type="entry name" value="Acyl_Trfase/lysoPLipase"/>
</dbReference>
<dbReference type="EMBL" id="CP089291">
    <property type="protein sequence ID" value="UOF89048.1"/>
    <property type="molecule type" value="Genomic_DNA"/>
</dbReference>
<reference evidence="5" key="1">
    <citation type="submission" date="2021-12" db="EMBL/GenBank/DDBJ databases">
        <title>Alicyclobacillaceae gen. nov., sp. nov., isolated from chalcocite enrichment system.</title>
        <authorList>
            <person name="Jiang Z."/>
        </authorList>
    </citation>
    <scope>NUCLEOTIDE SEQUENCE</scope>
    <source>
        <strain evidence="5">MYW30-H2</strain>
    </source>
</reference>
<dbReference type="PANTHER" id="PTHR14226:SF29">
    <property type="entry name" value="NEUROPATHY TARGET ESTERASE SWS"/>
    <property type="match status" value="1"/>
</dbReference>
<evidence type="ECO:0000259" key="4">
    <source>
        <dbReference type="Pfam" id="PF01734"/>
    </source>
</evidence>
<accession>A0ABY4CF67</accession>
<evidence type="ECO:0000313" key="5">
    <source>
        <dbReference type="EMBL" id="UOF89048.1"/>
    </source>
</evidence>
<keyword evidence="3" id="KW-0443">Lipid metabolism</keyword>
<dbReference type="Pfam" id="PF01734">
    <property type="entry name" value="Patatin"/>
    <property type="match status" value="1"/>
</dbReference>
<dbReference type="InterPro" id="IPR050301">
    <property type="entry name" value="NTE"/>
</dbReference>
<name>A0ABY4CF67_9BACL</name>
<dbReference type="SUPFAM" id="SSF52151">
    <property type="entry name" value="FabD/lysophospholipase-like"/>
    <property type="match status" value="1"/>
</dbReference>
<gene>
    <name evidence="5" type="ORF">LSG31_14060</name>
</gene>
<evidence type="ECO:0000256" key="1">
    <source>
        <dbReference type="ARBA" id="ARBA00022801"/>
    </source>
</evidence>
<dbReference type="Proteomes" id="UP000830167">
    <property type="component" value="Chromosome"/>
</dbReference>
<dbReference type="RefSeq" id="WP_347435730.1">
    <property type="nucleotide sequence ID" value="NZ_CP089291.1"/>
</dbReference>